<gene>
    <name evidence="1" type="ORF">TNIN_384951</name>
</gene>
<keyword evidence="2" id="KW-1185">Reference proteome</keyword>
<dbReference type="EMBL" id="BMAV01017143">
    <property type="protein sequence ID" value="GFY68609.1"/>
    <property type="molecule type" value="Genomic_DNA"/>
</dbReference>
<evidence type="ECO:0000313" key="2">
    <source>
        <dbReference type="Proteomes" id="UP000886998"/>
    </source>
</evidence>
<comment type="caution">
    <text evidence="1">The sequence shown here is derived from an EMBL/GenBank/DDBJ whole genome shotgun (WGS) entry which is preliminary data.</text>
</comment>
<dbReference type="AlphaFoldDB" id="A0A8X6YFG3"/>
<dbReference type="Proteomes" id="UP000886998">
    <property type="component" value="Unassembled WGS sequence"/>
</dbReference>
<protein>
    <submittedName>
        <fullName evidence="1">Uncharacterized protein</fullName>
    </submittedName>
</protein>
<name>A0A8X6YFG3_9ARAC</name>
<evidence type="ECO:0000313" key="1">
    <source>
        <dbReference type="EMBL" id="GFY68609.1"/>
    </source>
</evidence>
<sequence>MRGLFIINNSWHSPSSRSGATPEIELKTLSLIADKGPRSLVMCLAAVQIPGLGKDFPPAEENWPGLLPKQMWLSPKCFSSPQQT</sequence>
<organism evidence="1 2">
    <name type="scientific">Trichonephila inaurata madagascariensis</name>
    <dbReference type="NCBI Taxonomy" id="2747483"/>
    <lineage>
        <taxon>Eukaryota</taxon>
        <taxon>Metazoa</taxon>
        <taxon>Ecdysozoa</taxon>
        <taxon>Arthropoda</taxon>
        <taxon>Chelicerata</taxon>
        <taxon>Arachnida</taxon>
        <taxon>Araneae</taxon>
        <taxon>Araneomorphae</taxon>
        <taxon>Entelegynae</taxon>
        <taxon>Araneoidea</taxon>
        <taxon>Nephilidae</taxon>
        <taxon>Trichonephila</taxon>
        <taxon>Trichonephila inaurata</taxon>
    </lineage>
</organism>
<accession>A0A8X6YFG3</accession>
<proteinExistence type="predicted"/>
<reference evidence="1" key="1">
    <citation type="submission" date="2020-08" db="EMBL/GenBank/DDBJ databases">
        <title>Multicomponent nature underlies the extraordinary mechanical properties of spider dragline silk.</title>
        <authorList>
            <person name="Kono N."/>
            <person name="Nakamura H."/>
            <person name="Mori M."/>
            <person name="Yoshida Y."/>
            <person name="Ohtoshi R."/>
            <person name="Malay A.D."/>
            <person name="Moran D.A.P."/>
            <person name="Tomita M."/>
            <person name="Numata K."/>
            <person name="Arakawa K."/>
        </authorList>
    </citation>
    <scope>NUCLEOTIDE SEQUENCE</scope>
</reference>